<name>A0A9N9N8H1_9GLOM</name>
<proteinExistence type="predicted"/>
<dbReference type="OrthoDB" id="2440164at2759"/>
<dbReference type="EMBL" id="CAJVPQ010008863">
    <property type="protein sequence ID" value="CAG8710627.1"/>
    <property type="molecule type" value="Genomic_DNA"/>
</dbReference>
<sequence length="155" mass="18450">MLQKLAGINEVYPYLLSHDALRQVIKRVRHIDTHVEPQSLESLVIPEDMKKTLDEPMFPPSLWSVTNNIEYAFPRTQNSVEGWHRRWETLIGRAHVDIFKIIKDIQKEQNQVQLNIKSILRGALRSSQRRQDHEREDRIQKVYNDRENRSLMDIL</sequence>
<evidence type="ECO:0000313" key="2">
    <source>
        <dbReference type="Proteomes" id="UP000789570"/>
    </source>
</evidence>
<dbReference type="AlphaFoldDB" id="A0A9N9N8H1"/>
<reference evidence="1" key="1">
    <citation type="submission" date="2021-06" db="EMBL/GenBank/DDBJ databases">
        <authorList>
            <person name="Kallberg Y."/>
            <person name="Tangrot J."/>
            <person name="Rosling A."/>
        </authorList>
    </citation>
    <scope>NUCLEOTIDE SEQUENCE</scope>
    <source>
        <strain evidence="1">UK204</strain>
    </source>
</reference>
<organism evidence="1 2">
    <name type="scientific">Funneliformis caledonium</name>
    <dbReference type="NCBI Taxonomy" id="1117310"/>
    <lineage>
        <taxon>Eukaryota</taxon>
        <taxon>Fungi</taxon>
        <taxon>Fungi incertae sedis</taxon>
        <taxon>Mucoromycota</taxon>
        <taxon>Glomeromycotina</taxon>
        <taxon>Glomeromycetes</taxon>
        <taxon>Glomerales</taxon>
        <taxon>Glomeraceae</taxon>
        <taxon>Funneliformis</taxon>
    </lineage>
</organism>
<dbReference type="Proteomes" id="UP000789570">
    <property type="component" value="Unassembled WGS sequence"/>
</dbReference>
<gene>
    <name evidence="1" type="ORF">FCALED_LOCUS13896</name>
</gene>
<keyword evidence="2" id="KW-1185">Reference proteome</keyword>
<accession>A0A9N9N8H1</accession>
<comment type="caution">
    <text evidence="1">The sequence shown here is derived from an EMBL/GenBank/DDBJ whole genome shotgun (WGS) entry which is preliminary data.</text>
</comment>
<evidence type="ECO:0000313" key="1">
    <source>
        <dbReference type="EMBL" id="CAG8710627.1"/>
    </source>
</evidence>
<protein>
    <submittedName>
        <fullName evidence="1">12864_t:CDS:1</fullName>
    </submittedName>
</protein>